<name>A0A9D5AE67_PEA</name>
<gene>
    <name evidence="1" type="ORF">KIW84_050096</name>
</gene>
<dbReference type="Gramene" id="Psat0s730g0240.2">
    <property type="protein sequence ID" value="Psat0s730g0240.2.cds1"/>
    <property type="gene ID" value="Psat0s730g0240"/>
</dbReference>
<dbReference type="Proteomes" id="UP001058974">
    <property type="component" value="Chromosome 5"/>
</dbReference>
<sequence>MSMHDDNLLADIEDISNHLVLRFEEIFNTDNNCLDNSLFEETIPSLVNGRIILLDIISSQQRGFINGRNITDDICLASEAINRLHLRSFGGTIFMKIDKLSIFL</sequence>
<reference evidence="1 2" key="1">
    <citation type="journal article" date="2022" name="Nat. Genet.">
        <title>Improved pea reference genome and pan-genome highlight genomic features and evolutionary characteristics.</title>
        <authorList>
            <person name="Yang T."/>
            <person name="Liu R."/>
            <person name="Luo Y."/>
            <person name="Hu S."/>
            <person name="Wang D."/>
            <person name="Wang C."/>
            <person name="Pandey M.K."/>
            <person name="Ge S."/>
            <person name="Xu Q."/>
            <person name="Li N."/>
            <person name="Li G."/>
            <person name="Huang Y."/>
            <person name="Saxena R.K."/>
            <person name="Ji Y."/>
            <person name="Li M."/>
            <person name="Yan X."/>
            <person name="He Y."/>
            <person name="Liu Y."/>
            <person name="Wang X."/>
            <person name="Xiang C."/>
            <person name="Varshney R.K."/>
            <person name="Ding H."/>
            <person name="Gao S."/>
            <person name="Zong X."/>
        </authorList>
    </citation>
    <scope>NUCLEOTIDE SEQUENCE [LARGE SCALE GENOMIC DNA]</scope>
    <source>
        <strain evidence="1 2">cv. Zhongwan 6</strain>
    </source>
</reference>
<dbReference type="EMBL" id="JAMSHJ010000005">
    <property type="protein sequence ID" value="KAI5402350.1"/>
    <property type="molecule type" value="Genomic_DNA"/>
</dbReference>
<protein>
    <submittedName>
        <fullName evidence="1">Uncharacterized protein</fullName>
    </submittedName>
</protein>
<evidence type="ECO:0000313" key="1">
    <source>
        <dbReference type="EMBL" id="KAI5402350.1"/>
    </source>
</evidence>
<keyword evidence="2" id="KW-1185">Reference proteome</keyword>
<dbReference type="Gramene" id="Psat05G0009600-T1">
    <property type="protein sequence ID" value="KAI5402350.1"/>
    <property type="gene ID" value="KIW84_050096"/>
</dbReference>
<dbReference type="AlphaFoldDB" id="A0A9D5AE67"/>
<organism evidence="1 2">
    <name type="scientific">Pisum sativum</name>
    <name type="common">Garden pea</name>
    <name type="synonym">Lathyrus oleraceus</name>
    <dbReference type="NCBI Taxonomy" id="3888"/>
    <lineage>
        <taxon>Eukaryota</taxon>
        <taxon>Viridiplantae</taxon>
        <taxon>Streptophyta</taxon>
        <taxon>Embryophyta</taxon>
        <taxon>Tracheophyta</taxon>
        <taxon>Spermatophyta</taxon>
        <taxon>Magnoliopsida</taxon>
        <taxon>eudicotyledons</taxon>
        <taxon>Gunneridae</taxon>
        <taxon>Pentapetalae</taxon>
        <taxon>rosids</taxon>
        <taxon>fabids</taxon>
        <taxon>Fabales</taxon>
        <taxon>Fabaceae</taxon>
        <taxon>Papilionoideae</taxon>
        <taxon>50 kb inversion clade</taxon>
        <taxon>NPAAA clade</taxon>
        <taxon>Hologalegina</taxon>
        <taxon>IRL clade</taxon>
        <taxon>Fabeae</taxon>
        <taxon>Lathyrus</taxon>
    </lineage>
</organism>
<accession>A0A9D5AE67</accession>
<proteinExistence type="predicted"/>
<dbReference type="Gramene" id="Psat0s730g0240.1">
    <property type="protein sequence ID" value="Psat0s730g0240.1.cds1"/>
    <property type="gene ID" value="Psat0s730g0240"/>
</dbReference>
<comment type="caution">
    <text evidence="1">The sequence shown here is derived from an EMBL/GenBank/DDBJ whole genome shotgun (WGS) entry which is preliminary data.</text>
</comment>
<evidence type="ECO:0000313" key="2">
    <source>
        <dbReference type="Proteomes" id="UP001058974"/>
    </source>
</evidence>